<protein>
    <submittedName>
        <fullName evidence="2">Uncharacterized protein</fullName>
    </submittedName>
</protein>
<sequence>MSCSTSHHNTESSTMVKSSFSSLSLLHSGSGSSEDLSTCSSPSTLSETSTEESLPHSGQALELELDSGSTQLTVSFKEKNVLAWMRAHRKSHNRQLGRILLYNDT</sequence>
<proteinExistence type="predicted"/>
<evidence type="ECO:0000313" key="3">
    <source>
        <dbReference type="Proteomes" id="UP000799118"/>
    </source>
</evidence>
<feature type="region of interest" description="Disordered" evidence="1">
    <location>
        <begin position="24"/>
        <end position="59"/>
    </location>
</feature>
<feature type="compositionally biased region" description="Low complexity" evidence="1">
    <location>
        <begin position="24"/>
        <end position="52"/>
    </location>
</feature>
<accession>A0A6A4HX78</accession>
<keyword evidence="3" id="KW-1185">Reference proteome</keyword>
<dbReference type="AlphaFoldDB" id="A0A6A4HX78"/>
<dbReference type="Proteomes" id="UP000799118">
    <property type="component" value="Unassembled WGS sequence"/>
</dbReference>
<evidence type="ECO:0000256" key="1">
    <source>
        <dbReference type="SAM" id="MobiDB-lite"/>
    </source>
</evidence>
<dbReference type="EMBL" id="ML769431">
    <property type="protein sequence ID" value="KAE9402826.1"/>
    <property type="molecule type" value="Genomic_DNA"/>
</dbReference>
<organism evidence="2 3">
    <name type="scientific">Gymnopus androsaceus JB14</name>
    <dbReference type="NCBI Taxonomy" id="1447944"/>
    <lineage>
        <taxon>Eukaryota</taxon>
        <taxon>Fungi</taxon>
        <taxon>Dikarya</taxon>
        <taxon>Basidiomycota</taxon>
        <taxon>Agaricomycotina</taxon>
        <taxon>Agaricomycetes</taxon>
        <taxon>Agaricomycetidae</taxon>
        <taxon>Agaricales</taxon>
        <taxon>Marasmiineae</taxon>
        <taxon>Omphalotaceae</taxon>
        <taxon>Gymnopus</taxon>
    </lineage>
</organism>
<gene>
    <name evidence="2" type="ORF">BT96DRAFT_917925</name>
</gene>
<evidence type="ECO:0000313" key="2">
    <source>
        <dbReference type="EMBL" id="KAE9402826.1"/>
    </source>
</evidence>
<name>A0A6A4HX78_9AGAR</name>
<reference evidence="2" key="1">
    <citation type="journal article" date="2019" name="Environ. Microbiol.">
        <title>Fungal ecological strategies reflected in gene transcription - a case study of two litter decomposers.</title>
        <authorList>
            <person name="Barbi F."/>
            <person name="Kohler A."/>
            <person name="Barry K."/>
            <person name="Baskaran P."/>
            <person name="Daum C."/>
            <person name="Fauchery L."/>
            <person name="Ihrmark K."/>
            <person name="Kuo A."/>
            <person name="LaButti K."/>
            <person name="Lipzen A."/>
            <person name="Morin E."/>
            <person name="Grigoriev I.V."/>
            <person name="Henrissat B."/>
            <person name="Lindahl B."/>
            <person name="Martin F."/>
        </authorList>
    </citation>
    <scope>NUCLEOTIDE SEQUENCE</scope>
    <source>
        <strain evidence="2">JB14</strain>
    </source>
</reference>